<organism evidence="2 3">
    <name type="scientific">Caenorhabditis japonica</name>
    <dbReference type="NCBI Taxonomy" id="281687"/>
    <lineage>
        <taxon>Eukaryota</taxon>
        <taxon>Metazoa</taxon>
        <taxon>Ecdysozoa</taxon>
        <taxon>Nematoda</taxon>
        <taxon>Chromadorea</taxon>
        <taxon>Rhabditida</taxon>
        <taxon>Rhabditina</taxon>
        <taxon>Rhabditomorpha</taxon>
        <taxon>Rhabditoidea</taxon>
        <taxon>Rhabditidae</taxon>
        <taxon>Peloderinae</taxon>
        <taxon>Caenorhabditis</taxon>
    </lineage>
</organism>
<dbReference type="GO" id="GO:0030151">
    <property type="term" value="F:molybdenum ion binding"/>
    <property type="evidence" value="ECO:0007669"/>
    <property type="project" value="InterPro"/>
</dbReference>
<dbReference type="InterPro" id="IPR005303">
    <property type="entry name" value="MOCOS_middle"/>
</dbReference>
<protein>
    <submittedName>
        <fullName evidence="2">MOSC domain-containing protein</fullName>
    </submittedName>
</protein>
<dbReference type="GO" id="GO:0030170">
    <property type="term" value="F:pyridoxal phosphate binding"/>
    <property type="evidence" value="ECO:0007669"/>
    <property type="project" value="InterPro"/>
</dbReference>
<dbReference type="Pfam" id="PF03473">
    <property type="entry name" value="MOSC"/>
    <property type="match status" value="1"/>
</dbReference>
<proteinExistence type="predicted"/>
<sequence length="342" mass="39134">MNTLYEDRHVIIGILGTSFISWNLLFPKIREAFKEFTKPKSEWVPVGRIKSLHIYPIKSCKGKEVFQYRCTALGPVFGEYYDRHFLVINGEDGKFHTARTKPQMVLVETVIENGIVTLSFPEKESIQFKIEDVLANKDLRNGFLHCKLRTDGFDCGDEAAAFFSDVLEEPGTRLIMYDSELFTERTCKTEEGWWNNPVPKRVDNTAYADLAPYMITTEASLNDLNSKLDHDVTSIHFRPCIVVDDCPAWDEDKWLDLRIGDVKLQCFKPCTRCILTTVDPENGVKDKDMQPLKKLREFRLGPGKLREEFGESPIFGVNAGVVQTGYIHVGQTVWAKYKPSAF</sequence>
<dbReference type="OMA" id="ARQYPQM"/>
<dbReference type="SUPFAM" id="SSF141673">
    <property type="entry name" value="MOSC N-terminal domain-like"/>
    <property type="match status" value="1"/>
</dbReference>
<dbReference type="EnsemblMetazoa" id="CJA18047.1">
    <property type="protein sequence ID" value="CJA18047.1"/>
    <property type="gene ID" value="WBGene00137250"/>
</dbReference>
<dbReference type="InterPro" id="IPR011037">
    <property type="entry name" value="Pyrv_Knase-like_insert_dom_sf"/>
</dbReference>
<reference evidence="3" key="1">
    <citation type="submission" date="2010-08" db="EMBL/GenBank/DDBJ databases">
        <authorList>
            <consortium name="Caenorhabditis japonica Sequencing Consortium"/>
            <person name="Wilson R.K."/>
        </authorList>
    </citation>
    <scope>NUCLEOTIDE SEQUENCE [LARGE SCALE GENOMIC DNA]</scope>
    <source>
        <strain evidence="3">DF5081</strain>
    </source>
</reference>
<keyword evidence="3" id="KW-1185">Reference proteome</keyword>
<dbReference type="PANTHER" id="PTHR36930">
    <property type="entry name" value="METAL-SULFUR CLUSTER BIOSYNTHESIS PROTEINS YUAD-RELATED"/>
    <property type="match status" value="1"/>
</dbReference>
<dbReference type="Proteomes" id="UP000005237">
    <property type="component" value="Unassembled WGS sequence"/>
</dbReference>
<evidence type="ECO:0000259" key="1">
    <source>
        <dbReference type="PROSITE" id="PS51340"/>
    </source>
</evidence>
<dbReference type="Pfam" id="PF03476">
    <property type="entry name" value="MOSC_N"/>
    <property type="match status" value="1"/>
</dbReference>
<dbReference type="InterPro" id="IPR005302">
    <property type="entry name" value="MoCF_Sase_C"/>
</dbReference>
<dbReference type="InterPro" id="IPR052716">
    <property type="entry name" value="MOSC_domain"/>
</dbReference>
<dbReference type="AlphaFoldDB" id="A0A8R1I1H2"/>
<evidence type="ECO:0000313" key="2">
    <source>
        <dbReference type="EnsemblMetazoa" id="CJA18047.1"/>
    </source>
</evidence>
<dbReference type="PANTHER" id="PTHR36930:SF1">
    <property type="entry name" value="MOSC DOMAIN-CONTAINING PROTEIN"/>
    <property type="match status" value="1"/>
</dbReference>
<dbReference type="GO" id="GO:0003824">
    <property type="term" value="F:catalytic activity"/>
    <property type="evidence" value="ECO:0007669"/>
    <property type="project" value="InterPro"/>
</dbReference>
<dbReference type="SUPFAM" id="SSF50800">
    <property type="entry name" value="PK beta-barrel domain-like"/>
    <property type="match status" value="1"/>
</dbReference>
<reference evidence="2" key="2">
    <citation type="submission" date="2022-06" db="UniProtKB">
        <authorList>
            <consortium name="EnsemblMetazoa"/>
        </authorList>
    </citation>
    <scope>IDENTIFICATION</scope>
    <source>
        <strain evidence="2">DF5081</strain>
    </source>
</reference>
<name>A0A8R1I1H2_CAEJA</name>
<evidence type="ECO:0000313" key="3">
    <source>
        <dbReference type="Proteomes" id="UP000005237"/>
    </source>
</evidence>
<feature type="domain" description="MOSC" evidence="1">
    <location>
        <begin position="187"/>
        <end position="336"/>
    </location>
</feature>
<dbReference type="PROSITE" id="PS51340">
    <property type="entry name" value="MOSC"/>
    <property type="match status" value="1"/>
</dbReference>
<accession>A0A8R1I1H2</accession>